<keyword evidence="2 7" id="KW-0732">Signal</keyword>
<dbReference type="PROSITE" id="PS51892">
    <property type="entry name" value="SUBTILASE"/>
    <property type="match status" value="1"/>
</dbReference>
<dbReference type="InterPro" id="IPR026444">
    <property type="entry name" value="Secre_tail"/>
</dbReference>
<dbReference type="InterPro" id="IPR008979">
    <property type="entry name" value="Galactose-bd-like_sf"/>
</dbReference>
<feature type="chain" id="PRO_5047343826" evidence="7">
    <location>
        <begin position="22"/>
        <end position="1606"/>
    </location>
</feature>
<dbReference type="InterPro" id="IPR034058">
    <property type="entry name" value="TagA/B/C/D_pept_dom"/>
</dbReference>
<evidence type="ECO:0000256" key="7">
    <source>
        <dbReference type="SAM" id="SignalP"/>
    </source>
</evidence>
<dbReference type="Gene3D" id="3.40.50.200">
    <property type="entry name" value="Peptidase S8/S53 domain"/>
    <property type="match status" value="1"/>
</dbReference>
<dbReference type="PANTHER" id="PTHR24273:SF32">
    <property type="entry name" value="HYALIN"/>
    <property type="match status" value="1"/>
</dbReference>
<dbReference type="RefSeq" id="WP_380218242.1">
    <property type="nucleotide sequence ID" value="NZ_JBHTBN010000006.1"/>
</dbReference>
<evidence type="ECO:0000256" key="4">
    <source>
        <dbReference type="ARBA" id="ARBA00022825"/>
    </source>
</evidence>
<keyword evidence="1 5" id="KW-0645">Protease</keyword>
<organism evidence="11 12">
    <name type="scientific">Jejudonia soesokkakensis</name>
    <dbReference type="NCBI Taxonomy" id="1323432"/>
    <lineage>
        <taxon>Bacteria</taxon>
        <taxon>Pseudomonadati</taxon>
        <taxon>Bacteroidota</taxon>
        <taxon>Flavobacteriia</taxon>
        <taxon>Flavobacteriales</taxon>
        <taxon>Flavobacteriaceae</taxon>
        <taxon>Jejudonia</taxon>
    </lineage>
</organism>
<keyword evidence="4 5" id="KW-0720">Serine protease</keyword>
<evidence type="ECO:0000259" key="9">
    <source>
        <dbReference type="Pfam" id="PF07705"/>
    </source>
</evidence>
<comment type="caution">
    <text evidence="11">The sequence shown here is derived from an EMBL/GenBank/DDBJ whole genome shotgun (WGS) entry which is preliminary data.</text>
</comment>
<evidence type="ECO:0000256" key="6">
    <source>
        <dbReference type="SAM" id="MobiDB-lite"/>
    </source>
</evidence>
<dbReference type="Pfam" id="PF18962">
    <property type="entry name" value="Por_Secre_tail"/>
    <property type="match status" value="1"/>
</dbReference>
<feature type="signal peptide" evidence="7">
    <location>
        <begin position="1"/>
        <end position="21"/>
    </location>
</feature>
<feature type="active site" description="Charge relay system" evidence="5">
    <location>
        <position position="438"/>
    </location>
</feature>
<evidence type="ECO:0000256" key="1">
    <source>
        <dbReference type="ARBA" id="ARBA00022670"/>
    </source>
</evidence>
<evidence type="ECO:0000313" key="11">
    <source>
        <dbReference type="EMBL" id="MFC7358299.1"/>
    </source>
</evidence>
<dbReference type="Pfam" id="PF00082">
    <property type="entry name" value="Peptidase_S8"/>
    <property type="match status" value="1"/>
</dbReference>
<feature type="active site" description="Charge relay system" evidence="5">
    <location>
        <position position="242"/>
    </location>
</feature>
<feature type="domain" description="Secretion system C-terminal sorting" evidence="10">
    <location>
        <begin position="1532"/>
        <end position="1604"/>
    </location>
</feature>
<evidence type="ECO:0000256" key="2">
    <source>
        <dbReference type="ARBA" id="ARBA00022729"/>
    </source>
</evidence>
<gene>
    <name evidence="11" type="ORF">ACFQO1_11415</name>
</gene>
<keyword evidence="3 5" id="KW-0378">Hydrolase</keyword>
<dbReference type="EMBL" id="JBHTBN010000006">
    <property type="protein sequence ID" value="MFC7358299.1"/>
    <property type="molecule type" value="Genomic_DNA"/>
</dbReference>
<dbReference type="InterPro" id="IPR015500">
    <property type="entry name" value="Peptidase_S8_subtilisin-rel"/>
</dbReference>
<dbReference type="NCBIfam" id="NF038128">
    <property type="entry name" value="choice_anch_J"/>
    <property type="match status" value="1"/>
</dbReference>
<dbReference type="Proteomes" id="UP001596415">
    <property type="component" value="Unassembled WGS sequence"/>
</dbReference>
<evidence type="ECO:0000259" key="10">
    <source>
        <dbReference type="Pfam" id="PF18962"/>
    </source>
</evidence>
<dbReference type="InterPro" id="IPR023828">
    <property type="entry name" value="Peptidase_S8_Ser-AS"/>
</dbReference>
<dbReference type="SUPFAM" id="SSF49785">
    <property type="entry name" value="Galactose-binding domain-like"/>
    <property type="match status" value="1"/>
</dbReference>
<proteinExistence type="inferred from homology"/>
<dbReference type="InterPro" id="IPR011635">
    <property type="entry name" value="CARDB"/>
</dbReference>
<dbReference type="CDD" id="cd04842">
    <property type="entry name" value="Peptidases_S8_Kp43_protease"/>
    <property type="match status" value="1"/>
</dbReference>
<dbReference type="InterPro" id="IPR000209">
    <property type="entry name" value="Peptidase_S8/S53_dom"/>
</dbReference>
<evidence type="ECO:0000259" key="8">
    <source>
        <dbReference type="Pfam" id="PF00082"/>
    </source>
</evidence>
<dbReference type="SUPFAM" id="SSF52743">
    <property type="entry name" value="Subtilisin-like"/>
    <property type="match status" value="1"/>
</dbReference>
<dbReference type="Gene3D" id="2.60.120.260">
    <property type="entry name" value="Galactose-binding domain-like"/>
    <property type="match status" value="1"/>
</dbReference>
<name>A0ABW2MVU5_9FLAO</name>
<dbReference type="PANTHER" id="PTHR24273">
    <property type="entry name" value="FI04643P-RELATED"/>
    <property type="match status" value="1"/>
</dbReference>
<dbReference type="PROSITE" id="PS00138">
    <property type="entry name" value="SUBTILASE_SER"/>
    <property type="match status" value="1"/>
</dbReference>
<feature type="region of interest" description="Disordered" evidence="6">
    <location>
        <begin position="399"/>
        <end position="426"/>
    </location>
</feature>
<dbReference type="Gene3D" id="2.60.40.10">
    <property type="entry name" value="Immunoglobulins"/>
    <property type="match status" value="2"/>
</dbReference>
<dbReference type="PRINTS" id="PR00723">
    <property type="entry name" value="SUBTILISIN"/>
</dbReference>
<accession>A0ABW2MVU5</accession>
<reference evidence="12" key="1">
    <citation type="journal article" date="2019" name="Int. J. Syst. Evol. Microbiol.">
        <title>The Global Catalogue of Microorganisms (GCM) 10K type strain sequencing project: providing services to taxonomists for standard genome sequencing and annotation.</title>
        <authorList>
            <consortium name="The Broad Institute Genomics Platform"/>
            <consortium name="The Broad Institute Genome Sequencing Center for Infectious Disease"/>
            <person name="Wu L."/>
            <person name="Ma J."/>
        </authorList>
    </citation>
    <scope>NUCLEOTIDE SEQUENCE [LARGE SCALE GENOMIC DNA]</scope>
    <source>
        <strain evidence="12">CGMCC 1.16306</strain>
    </source>
</reference>
<feature type="compositionally biased region" description="Basic and acidic residues" evidence="6">
    <location>
        <begin position="405"/>
        <end position="415"/>
    </location>
</feature>
<dbReference type="InterPro" id="IPR036852">
    <property type="entry name" value="Peptidase_S8/S53_dom_sf"/>
</dbReference>
<dbReference type="InterPro" id="IPR013783">
    <property type="entry name" value="Ig-like_fold"/>
</dbReference>
<evidence type="ECO:0000256" key="3">
    <source>
        <dbReference type="ARBA" id="ARBA00022801"/>
    </source>
</evidence>
<keyword evidence="12" id="KW-1185">Reference proteome</keyword>
<dbReference type="NCBIfam" id="TIGR04183">
    <property type="entry name" value="Por_Secre_tail"/>
    <property type="match status" value="1"/>
</dbReference>
<dbReference type="Gene3D" id="2.60.120.380">
    <property type="match status" value="1"/>
</dbReference>
<evidence type="ECO:0000256" key="5">
    <source>
        <dbReference type="PROSITE-ProRule" id="PRU01240"/>
    </source>
</evidence>
<feature type="domain" description="CARDB" evidence="9">
    <location>
        <begin position="835"/>
        <end position="905"/>
    </location>
</feature>
<sequence length="1606" mass="169599">MKRTTYLLVFACLILCNIIVAQQKNTVDVQGKSIILPENIQDFTWRNFPKESASETGYYGWVQFYETPAQSVQDYFKQNNLELLEYISNSTYLFYFPKGTNPSLLRNKNVRSIVPVSWEVKVQEDLRNGDIPQYAKDGANILVTLQLYDNVEPSQVTADLTAQKIILLHTYKGYNIVEVSIPDNCLEALASQPYVKWIELISAPPVKEDIRGRSLHRSNTLDTQTSAGNNFTGDGIGVLVRDDGIVGPHIDFQGRIDNSNASGTGQSHGDGVAGIMAGAGNLDPTKRGMAAGANVFVSNYAPSFLDGATTGLINSGQVQITNSSYGDGCNGGYTTNSRNVDTQANNNLSLLHVFSAGNSGTSDCGYGAGSGWGNITGGHKQGKNVIATANTIYNGTLATSSSKGPARDGRIKPDITAHGNGHQSTNENNTYQGFSGTSGAAPGIAGVSAQLYQLYSEANGGTLPQAALIKAALLNTASDYGNVGPDFNYGWGLVNGGRAGKLLEDNRFLSDDITQGNANAHTISVPSGITQLRFMVYWNDPAAASGATTALINDLDLTVTTPSSGTLLPYVLDPTPNAANLNAPATNGVDRLNNMEQVVINTPAAGNYVVNVTGFDVPMGPQEYFVVYEMIEEELTLTYPNGGEKFVPGTTETIHWDAINTSSNFTLEYSVNNGGSWNTIGTVSGTTTNTDWNVPSQITGDALVRITSGSFQDVSDGNFSIASQPTGFQYTIVCPENANFSWNAVANAETYDVYLLGAETMEIAGTTSDTFLNVPIVNGEATLWAAIVAKNSTLGWESRRTIAITNTGLLNCDIANDVGIEILNSPSDFLLACSGGSEVTISVRLQNFGTQPQSNFTYSYQLDSGAVVEETYTATLSSGQNVTIDFGSPLPLSSNGNYTLNAAVNLAGDENGLNDTDALSFEATLEPTPLDLEQDFDTDGFLPPGWLLDNPDAGRTWVQSDNVLGSDGNPTTAVFVDGANYTTRGQLDTFTMEYVDLNGATGTSLSFDLAKAQWSASYNDRLEIEISTDCGTSFTTIYSKDGLNLATVPYTSSTWTPTSAANWRNETVSLAAYEDEIVLIRFININDYSNSTFIDNIKVEGTVGSNQPPVAVCQSVTVDAGSNCATDVANFEFDGGSSDPDGDTLTFSVSPAGPYPIGDTTVTLTVSDGSLTSQCTTTVTVTEAVAPVVICQDISVNIASNGFAVITAEAIDNGSNDACGDVMLSLDSTSFDCNDLGANTVTLTVTDESGNMASCTAIVTVTDTNTFCANVPTAVCQPVLLDAGTACEADADASDFDGGSTDPNGDPLTFSVSPEGPYAIGETTVVLTVSDGTNSSECTTTVTVSETVAPTVVCQDITVQLDANGSVSITAAAIDNGSLDSCGEVTLSIDVDTFTCDEIGDNTVTLTVEDESGNTATCTATVTVEDVSGPVFDQATLPQGVLVRNVDSGTGTYTLEDFTVGVTATDSCSDLPLLPITVSQDPVPGTEMNLGTFDITITAMDDSGNESDHGFQVRVEEALGVNDGTDLSNIQLYPNPASEIITLSNPQNIQLRDVQVFDLTGRLILKVNLSEALSETQINISALQSASYMLVISSEDASLTKQLIKE</sequence>
<feature type="active site" description="Charge relay system" evidence="5">
    <location>
        <position position="268"/>
    </location>
</feature>
<comment type="similarity">
    <text evidence="5">Belongs to the peptidase S8 family.</text>
</comment>
<protein>
    <submittedName>
        <fullName evidence="11">S8 family serine peptidase</fullName>
    </submittedName>
</protein>
<evidence type="ECO:0000313" key="12">
    <source>
        <dbReference type="Proteomes" id="UP001596415"/>
    </source>
</evidence>
<feature type="domain" description="Peptidase S8/S53" evidence="8">
    <location>
        <begin position="233"/>
        <end position="492"/>
    </location>
</feature>
<dbReference type="Pfam" id="PF07705">
    <property type="entry name" value="CARDB"/>
    <property type="match status" value="1"/>
</dbReference>